<reference evidence="3" key="1">
    <citation type="journal article" date="2019" name="Int. J. Syst. Evol. Microbiol.">
        <title>The Global Catalogue of Microorganisms (GCM) 10K type strain sequencing project: providing services to taxonomists for standard genome sequencing and annotation.</title>
        <authorList>
            <consortium name="The Broad Institute Genomics Platform"/>
            <consortium name="The Broad Institute Genome Sequencing Center for Infectious Disease"/>
            <person name="Wu L."/>
            <person name="Ma J."/>
        </authorList>
    </citation>
    <scope>NUCLEOTIDE SEQUENCE [LARGE SCALE GENOMIC DNA]</scope>
    <source>
        <strain evidence="3">CCUG 50873</strain>
    </source>
</reference>
<proteinExistence type="predicted"/>
<dbReference type="RefSeq" id="WP_253645572.1">
    <property type="nucleotide sequence ID" value="NZ_BAAAMO010000002.1"/>
</dbReference>
<feature type="compositionally biased region" description="Pro residues" evidence="1">
    <location>
        <begin position="1"/>
        <end position="16"/>
    </location>
</feature>
<feature type="region of interest" description="Disordered" evidence="1">
    <location>
        <begin position="1"/>
        <end position="27"/>
    </location>
</feature>
<dbReference type="EMBL" id="JBHTIL010000001">
    <property type="protein sequence ID" value="MFD0926560.1"/>
    <property type="molecule type" value="Genomic_DNA"/>
</dbReference>
<evidence type="ECO:0000313" key="2">
    <source>
        <dbReference type="EMBL" id="MFD0926560.1"/>
    </source>
</evidence>
<organism evidence="2 3">
    <name type="scientific">Williamsia deligens</name>
    <dbReference type="NCBI Taxonomy" id="321325"/>
    <lineage>
        <taxon>Bacteria</taxon>
        <taxon>Bacillati</taxon>
        <taxon>Actinomycetota</taxon>
        <taxon>Actinomycetes</taxon>
        <taxon>Mycobacteriales</taxon>
        <taxon>Nocardiaceae</taxon>
        <taxon>Williamsia</taxon>
    </lineage>
</organism>
<sequence>MSTAPTRPPVARPVPGPTQLNDLPTVKGRDGAVEFLNRTLGVPITPTRMRAAIERRELPVYKISGNNYLTERDLYLWVKSLARPVATQGGAA</sequence>
<keyword evidence="3" id="KW-1185">Reference proteome</keyword>
<evidence type="ECO:0000256" key="1">
    <source>
        <dbReference type="SAM" id="MobiDB-lite"/>
    </source>
</evidence>
<evidence type="ECO:0000313" key="3">
    <source>
        <dbReference type="Proteomes" id="UP001597068"/>
    </source>
</evidence>
<name>A0ABW3G7W8_9NOCA</name>
<protein>
    <recommendedName>
        <fullName evidence="4">DNA-binding protein</fullName>
    </recommendedName>
</protein>
<accession>A0ABW3G7W8</accession>
<dbReference type="Proteomes" id="UP001597068">
    <property type="component" value="Unassembled WGS sequence"/>
</dbReference>
<comment type="caution">
    <text evidence="2">The sequence shown here is derived from an EMBL/GenBank/DDBJ whole genome shotgun (WGS) entry which is preliminary data.</text>
</comment>
<gene>
    <name evidence="2" type="ORF">ACFQ04_12525</name>
</gene>
<evidence type="ECO:0008006" key="4">
    <source>
        <dbReference type="Google" id="ProtNLM"/>
    </source>
</evidence>